<dbReference type="InterPro" id="IPR021377">
    <property type="entry name" value="DUF3006"/>
</dbReference>
<dbReference type="RefSeq" id="WP_121725543.1">
    <property type="nucleotide sequence ID" value="NZ_RAWM01000058.1"/>
</dbReference>
<gene>
    <name evidence="1" type="ORF">D7X96_20905</name>
</gene>
<sequence>MTKKAKAPRSRATVDRIEDDVAVLVVDGRQVTRALDTLPAGVREGDVVDLEAGTVDAEATESLRADVRAAREQAMRGKKPPSGDFDL</sequence>
<keyword evidence="2" id="KW-1185">Reference proteome</keyword>
<dbReference type="Proteomes" id="UP000282656">
    <property type="component" value="Unassembled WGS sequence"/>
</dbReference>
<dbReference type="AlphaFoldDB" id="A0A3A8QUB3"/>
<evidence type="ECO:0000313" key="1">
    <source>
        <dbReference type="EMBL" id="RKH66694.1"/>
    </source>
</evidence>
<reference evidence="2" key="1">
    <citation type="submission" date="2018-09" db="EMBL/GenBank/DDBJ databases">
        <authorList>
            <person name="Livingstone P.G."/>
            <person name="Whitworth D.E."/>
        </authorList>
    </citation>
    <scope>NUCLEOTIDE SEQUENCE [LARGE SCALE GENOMIC DNA]</scope>
    <source>
        <strain evidence="2">AB047A</strain>
    </source>
</reference>
<dbReference type="OrthoDB" id="164847at2"/>
<name>A0A3A8QUB3_9BACT</name>
<dbReference type="Pfam" id="PF11213">
    <property type="entry name" value="DUF3006"/>
    <property type="match status" value="1"/>
</dbReference>
<organism evidence="1 2">
    <name type="scientific">Corallococcus interemptor</name>
    <dbReference type="NCBI Taxonomy" id="2316720"/>
    <lineage>
        <taxon>Bacteria</taxon>
        <taxon>Pseudomonadati</taxon>
        <taxon>Myxococcota</taxon>
        <taxon>Myxococcia</taxon>
        <taxon>Myxococcales</taxon>
        <taxon>Cystobacterineae</taxon>
        <taxon>Myxococcaceae</taxon>
        <taxon>Corallococcus</taxon>
    </lineage>
</organism>
<protein>
    <submittedName>
        <fullName evidence="1">DUF3006 domain-containing protein</fullName>
    </submittedName>
</protein>
<proteinExistence type="predicted"/>
<evidence type="ECO:0000313" key="2">
    <source>
        <dbReference type="Proteomes" id="UP000282656"/>
    </source>
</evidence>
<dbReference type="EMBL" id="RAWM01000058">
    <property type="protein sequence ID" value="RKH66694.1"/>
    <property type="molecule type" value="Genomic_DNA"/>
</dbReference>
<comment type="caution">
    <text evidence="1">The sequence shown here is derived from an EMBL/GenBank/DDBJ whole genome shotgun (WGS) entry which is preliminary data.</text>
</comment>
<accession>A0A3A8QUB3</accession>